<evidence type="ECO:0000313" key="4">
    <source>
        <dbReference type="Proteomes" id="UP000032740"/>
    </source>
</evidence>
<dbReference type="Gene3D" id="1.10.260.40">
    <property type="entry name" value="lambda repressor-like DNA-binding domains"/>
    <property type="match status" value="1"/>
</dbReference>
<proteinExistence type="predicted"/>
<dbReference type="CDD" id="cd00093">
    <property type="entry name" value="HTH_XRE"/>
    <property type="match status" value="1"/>
</dbReference>
<keyword evidence="4" id="KW-1185">Reference proteome</keyword>
<dbReference type="InterPro" id="IPR010982">
    <property type="entry name" value="Lambda_DNA-bd_dom_sf"/>
</dbReference>
<dbReference type="PANTHER" id="PTHR46558:SF11">
    <property type="entry name" value="HTH-TYPE TRANSCRIPTIONAL REGULATOR XRE"/>
    <property type="match status" value="1"/>
</dbReference>
<dbReference type="PROSITE" id="PS50943">
    <property type="entry name" value="HTH_CROC1"/>
    <property type="match status" value="1"/>
</dbReference>
<dbReference type="STRING" id="1318466.BN85403650"/>
<dbReference type="AlphaFoldDB" id="U4KK76"/>
<dbReference type="KEGG" id="apal:BN85403650"/>
<dbReference type="Pfam" id="PF01381">
    <property type="entry name" value="HTH_3"/>
    <property type="match status" value="1"/>
</dbReference>
<dbReference type="SUPFAM" id="SSF47413">
    <property type="entry name" value="lambda repressor-like DNA-binding domains"/>
    <property type="match status" value="1"/>
</dbReference>
<dbReference type="EMBL" id="FO681347">
    <property type="protein sequence ID" value="CCV63942.1"/>
    <property type="molecule type" value="Genomic_DNA"/>
</dbReference>
<accession>U4KK76</accession>
<gene>
    <name evidence="3" type="ORF">BN85403650</name>
</gene>
<evidence type="ECO:0000259" key="2">
    <source>
        <dbReference type="PROSITE" id="PS50943"/>
    </source>
</evidence>
<dbReference type="GO" id="GO:0003677">
    <property type="term" value="F:DNA binding"/>
    <property type="evidence" value="ECO:0007669"/>
    <property type="project" value="UniProtKB-KW"/>
</dbReference>
<feature type="domain" description="HTH cro/C1-type" evidence="2">
    <location>
        <begin position="11"/>
        <end position="65"/>
    </location>
</feature>
<reference evidence="3 4" key="1">
    <citation type="journal article" date="2013" name="J. Mol. Microbiol. Biotechnol.">
        <title>Analysis of the Complete Genomes of Acholeplasma brassicae , A. palmae and A. laidlawii and Their Comparison to the Obligate Parasites from ' Candidatus Phytoplasma'.</title>
        <authorList>
            <person name="Kube M."/>
            <person name="Siewert C."/>
            <person name="Migdoll A.M."/>
            <person name="Duduk B."/>
            <person name="Holz S."/>
            <person name="Rabus R."/>
            <person name="Seemuller E."/>
            <person name="Mitrovic J."/>
            <person name="Muller I."/>
            <person name="Buttner C."/>
            <person name="Reinhardt R."/>
        </authorList>
    </citation>
    <scope>NUCLEOTIDE SEQUENCE [LARGE SCALE GENOMIC DNA]</scope>
    <source>
        <strain evidence="3 4">J233</strain>
    </source>
</reference>
<dbReference type="Proteomes" id="UP000032740">
    <property type="component" value="Chromosome"/>
</dbReference>
<organism evidence="3 4">
    <name type="scientific">Alteracholeplasma palmae (strain ATCC 49389 / J233)</name>
    <name type="common">Acholeplasma palmae</name>
    <dbReference type="NCBI Taxonomy" id="1318466"/>
    <lineage>
        <taxon>Bacteria</taxon>
        <taxon>Bacillati</taxon>
        <taxon>Mycoplasmatota</taxon>
        <taxon>Mollicutes</taxon>
        <taxon>Acholeplasmatales</taxon>
        <taxon>Acholeplasmataceae</taxon>
        <taxon>Acholeplasma</taxon>
    </lineage>
</organism>
<dbReference type="InterPro" id="IPR001387">
    <property type="entry name" value="Cro/C1-type_HTH"/>
</dbReference>
<evidence type="ECO:0000256" key="1">
    <source>
        <dbReference type="ARBA" id="ARBA00023125"/>
    </source>
</evidence>
<sequence length="260" mass="29394">MFNMKEIGKKISTLRKNNNLTQLELADKLGITYQAVSNWERGDSMPDISKLSELSQIFNVTIDELLGNSKVSETVEKIINQEKVDVNDLKEEELESLLPLVKPQQFEESFDDFNDIPFKKLIMIAPFLEEEDLEKIIKGNKEILNSKKMIAFAPFISGSFLSEIIVKNSSDDHFDIGMLTGLAPFMSTEALNSVAFKAYEKKGIEFIISLAPFLDSSILKEIVKRENQKDNPSPITALLPFITGDGYDLSDILKMFGRKK</sequence>
<keyword evidence="1 3" id="KW-0238">DNA-binding</keyword>
<protein>
    <submittedName>
        <fullName evidence="3">Transcriptional regulator, DNA-binding protein</fullName>
    </submittedName>
</protein>
<dbReference type="HOGENOM" id="CLU_1010985_0_0_14"/>
<dbReference type="SMART" id="SM00530">
    <property type="entry name" value="HTH_XRE"/>
    <property type="match status" value="1"/>
</dbReference>
<evidence type="ECO:0000313" key="3">
    <source>
        <dbReference type="EMBL" id="CCV63942.1"/>
    </source>
</evidence>
<dbReference type="OrthoDB" id="411313at2"/>
<dbReference type="RefSeq" id="WP_026656623.1">
    <property type="nucleotide sequence ID" value="NC_022538.1"/>
</dbReference>
<dbReference type="PANTHER" id="PTHR46558">
    <property type="entry name" value="TRACRIPTIONAL REGULATORY PROTEIN-RELATED-RELATED"/>
    <property type="match status" value="1"/>
</dbReference>
<name>U4KK76_ALTPJ</name>